<dbReference type="RefSeq" id="WP_150973572.1">
    <property type="nucleotide sequence ID" value="NZ_VZDO01000025.1"/>
</dbReference>
<evidence type="ECO:0000313" key="9">
    <source>
        <dbReference type="Proteomes" id="UP000432089"/>
    </source>
</evidence>
<dbReference type="Gene3D" id="1.20.1420.30">
    <property type="entry name" value="NCX, central ion-binding region"/>
    <property type="match status" value="1"/>
</dbReference>
<accession>A0A7V7PKI7</accession>
<keyword evidence="2 6" id="KW-0812">Transmembrane</keyword>
<proteinExistence type="predicted"/>
<evidence type="ECO:0000256" key="5">
    <source>
        <dbReference type="SAM" id="MobiDB-lite"/>
    </source>
</evidence>
<evidence type="ECO:0000256" key="4">
    <source>
        <dbReference type="ARBA" id="ARBA00023136"/>
    </source>
</evidence>
<feature type="domain" description="Sodium/calcium exchanger membrane region" evidence="7">
    <location>
        <begin position="10"/>
        <end position="129"/>
    </location>
</feature>
<evidence type="ECO:0000256" key="6">
    <source>
        <dbReference type="SAM" id="Phobius"/>
    </source>
</evidence>
<keyword evidence="3 6" id="KW-1133">Transmembrane helix</keyword>
<feature type="transmembrane region" description="Helical" evidence="6">
    <location>
        <begin position="329"/>
        <end position="355"/>
    </location>
</feature>
<dbReference type="Pfam" id="PF01699">
    <property type="entry name" value="Na_Ca_ex"/>
    <property type="match status" value="2"/>
</dbReference>
<feature type="transmembrane region" description="Helical" evidence="6">
    <location>
        <begin position="304"/>
        <end position="323"/>
    </location>
</feature>
<organism evidence="8 9">
    <name type="scientific">Plantimonas leprariae</name>
    <dbReference type="NCBI Taxonomy" id="2615207"/>
    <lineage>
        <taxon>Bacteria</taxon>
        <taxon>Pseudomonadati</taxon>
        <taxon>Pseudomonadota</taxon>
        <taxon>Alphaproteobacteria</taxon>
        <taxon>Hyphomicrobiales</taxon>
        <taxon>Aurantimonadaceae</taxon>
        <taxon>Plantimonas</taxon>
    </lineage>
</organism>
<evidence type="ECO:0000259" key="7">
    <source>
        <dbReference type="Pfam" id="PF01699"/>
    </source>
</evidence>
<comment type="subcellular location">
    <subcellularLocation>
        <location evidence="1">Membrane</location>
        <topology evidence="1">Multi-pass membrane protein</topology>
    </subcellularLocation>
</comment>
<dbReference type="AlphaFoldDB" id="A0A7V7PKI7"/>
<feature type="region of interest" description="Disordered" evidence="5">
    <location>
        <begin position="170"/>
        <end position="196"/>
    </location>
</feature>
<comment type="caution">
    <text evidence="8">The sequence shown here is derived from an EMBL/GenBank/DDBJ whole genome shotgun (WGS) entry which is preliminary data.</text>
</comment>
<sequence>MQSLSLLPLLAIFAAAAVAIWVAGVQLSNTTDVLSQRFGLGQALGGVILLAIATNLPELAITASAAASGNIGVAVGNILGGIGIQTVVLVALDAFGVREKMPLTYKAASLTLVIEGLLVVAVLIVAIMGTQLPASLVYARVGRDALAIALIWILGVWLIGRANRGLPWHDSAGDAPDTQSEPKGHSQAKAEQDATSKGTSTVRTAIVFLVAAVVTLVAGVVLERAGDGIADHIGMSGVLFGATVLAAATSLPELSTGLTSARAGDYQLAISDIFGGNAFLPVLFLLATLISGKAVLPEAQDTDIYLAGLAVLFTSAYLAGLIFRPKRRILGMGIDSLAVLVLYAVGTMGLFAIALQHA</sequence>
<evidence type="ECO:0000256" key="3">
    <source>
        <dbReference type="ARBA" id="ARBA00022989"/>
    </source>
</evidence>
<evidence type="ECO:0000313" key="8">
    <source>
        <dbReference type="EMBL" id="KAB0676173.1"/>
    </source>
</evidence>
<protein>
    <submittedName>
        <fullName evidence="8">Sodium:calcium antiporter</fullName>
    </submittedName>
</protein>
<feature type="compositionally biased region" description="Basic and acidic residues" evidence="5">
    <location>
        <begin position="180"/>
        <end position="194"/>
    </location>
</feature>
<dbReference type="GO" id="GO:0006874">
    <property type="term" value="P:intracellular calcium ion homeostasis"/>
    <property type="evidence" value="ECO:0007669"/>
    <property type="project" value="TreeGrafter"/>
</dbReference>
<dbReference type="PANTHER" id="PTHR10846">
    <property type="entry name" value="SODIUM/POTASSIUM/CALCIUM EXCHANGER"/>
    <property type="match status" value="1"/>
</dbReference>
<evidence type="ECO:0000256" key="1">
    <source>
        <dbReference type="ARBA" id="ARBA00004141"/>
    </source>
</evidence>
<reference evidence="8 9" key="1">
    <citation type="submission" date="2019-09" db="EMBL/GenBank/DDBJ databases">
        <title>YIM 132180 draft genome.</title>
        <authorList>
            <person name="Zhang K."/>
        </authorList>
    </citation>
    <scope>NUCLEOTIDE SEQUENCE [LARGE SCALE GENOMIC DNA]</scope>
    <source>
        <strain evidence="8 9">YIM 132180</strain>
    </source>
</reference>
<feature type="transmembrane region" description="Helical" evidence="6">
    <location>
        <begin position="107"/>
        <end position="129"/>
    </location>
</feature>
<feature type="domain" description="Sodium/calcium exchanger membrane region" evidence="7">
    <location>
        <begin position="205"/>
        <end position="345"/>
    </location>
</feature>
<feature type="transmembrane region" description="Helical" evidence="6">
    <location>
        <begin position="229"/>
        <end position="248"/>
    </location>
</feature>
<dbReference type="InterPro" id="IPR004837">
    <property type="entry name" value="NaCa_Exmemb"/>
</dbReference>
<feature type="transmembrane region" description="Helical" evidence="6">
    <location>
        <begin position="141"/>
        <end position="160"/>
    </location>
</feature>
<keyword evidence="4 6" id="KW-0472">Membrane</keyword>
<dbReference type="GO" id="GO:0005886">
    <property type="term" value="C:plasma membrane"/>
    <property type="evidence" value="ECO:0007669"/>
    <property type="project" value="TreeGrafter"/>
</dbReference>
<dbReference type="InterPro" id="IPR004481">
    <property type="entry name" value="K/Na/Ca-exchanger"/>
</dbReference>
<dbReference type="Proteomes" id="UP000432089">
    <property type="component" value="Unassembled WGS sequence"/>
</dbReference>
<feature type="transmembrane region" description="Helical" evidence="6">
    <location>
        <begin position="268"/>
        <end position="292"/>
    </location>
</feature>
<dbReference type="GO" id="GO:0008273">
    <property type="term" value="F:calcium, potassium:sodium antiporter activity"/>
    <property type="evidence" value="ECO:0007669"/>
    <property type="project" value="TreeGrafter"/>
</dbReference>
<dbReference type="InterPro" id="IPR044880">
    <property type="entry name" value="NCX_ion-bd_dom_sf"/>
</dbReference>
<gene>
    <name evidence="8" type="ORF">F6X38_21745</name>
</gene>
<dbReference type="PANTHER" id="PTHR10846:SF8">
    <property type="entry name" value="INNER MEMBRANE PROTEIN YRBG"/>
    <property type="match status" value="1"/>
</dbReference>
<name>A0A7V7PKI7_9HYPH</name>
<feature type="transmembrane region" description="Helical" evidence="6">
    <location>
        <begin position="205"/>
        <end position="222"/>
    </location>
</feature>
<dbReference type="GO" id="GO:0005262">
    <property type="term" value="F:calcium channel activity"/>
    <property type="evidence" value="ECO:0007669"/>
    <property type="project" value="TreeGrafter"/>
</dbReference>
<keyword evidence="9" id="KW-1185">Reference proteome</keyword>
<evidence type="ECO:0000256" key="2">
    <source>
        <dbReference type="ARBA" id="ARBA00022692"/>
    </source>
</evidence>
<feature type="transmembrane region" description="Helical" evidence="6">
    <location>
        <begin position="43"/>
        <end position="61"/>
    </location>
</feature>
<dbReference type="EMBL" id="VZDO01000025">
    <property type="protein sequence ID" value="KAB0676173.1"/>
    <property type="molecule type" value="Genomic_DNA"/>
</dbReference>
<feature type="transmembrane region" description="Helical" evidence="6">
    <location>
        <begin position="73"/>
        <end position="95"/>
    </location>
</feature>